<dbReference type="Gene3D" id="1.10.10.10">
    <property type="entry name" value="Winged helix-like DNA-binding domain superfamily/Winged helix DNA-binding domain"/>
    <property type="match status" value="1"/>
</dbReference>
<dbReference type="InterPro" id="IPR007630">
    <property type="entry name" value="RNA_pol_sigma70_r4"/>
</dbReference>
<evidence type="ECO:0000259" key="7">
    <source>
        <dbReference type="Pfam" id="PF04545"/>
    </source>
</evidence>
<feature type="domain" description="RNA polymerase sigma-70 region 4" evidence="7">
    <location>
        <begin position="126"/>
        <end position="174"/>
    </location>
</feature>
<proteinExistence type="inferred from homology"/>
<evidence type="ECO:0000256" key="4">
    <source>
        <dbReference type="ARBA" id="ARBA00023125"/>
    </source>
</evidence>
<keyword evidence="3" id="KW-0731">Sigma factor</keyword>
<dbReference type="InterPro" id="IPR014284">
    <property type="entry name" value="RNA_pol_sigma-70_dom"/>
</dbReference>
<evidence type="ECO:0000313" key="9">
    <source>
        <dbReference type="Proteomes" id="UP000184310"/>
    </source>
</evidence>
<keyword evidence="4" id="KW-0238">DNA-binding</keyword>
<keyword evidence="5" id="KW-0804">Transcription</keyword>
<sequence length="180" mass="21037">MNAQAIEEGEFNLNRLDLVRRAKAGDKEAFIELIRNNKLSLYKIAKNILKNDHDVGDAISDTILKAYENINTLENNEYFKTWLIRILINKCNEIHRKNSKVILIDKNENPFDTYYDIYEDIDLNKAIAVLDEDLRVLIHLYYYEDLSLSSISDILSIPQGTIKSRLARARKNLYEVLKEE</sequence>
<evidence type="ECO:0000256" key="1">
    <source>
        <dbReference type="ARBA" id="ARBA00010641"/>
    </source>
</evidence>
<organism evidence="8 9">
    <name type="scientific">Clostridium cavendishii DSM 21758</name>
    <dbReference type="NCBI Taxonomy" id="1121302"/>
    <lineage>
        <taxon>Bacteria</taxon>
        <taxon>Bacillati</taxon>
        <taxon>Bacillota</taxon>
        <taxon>Clostridia</taxon>
        <taxon>Eubacteriales</taxon>
        <taxon>Clostridiaceae</taxon>
        <taxon>Clostridium</taxon>
    </lineage>
</organism>
<comment type="similarity">
    <text evidence="1">Belongs to the sigma-70 factor family. ECF subfamily.</text>
</comment>
<dbReference type="GO" id="GO:0006352">
    <property type="term" value="P:DNA-templated transcription initiation"/>
    <property type="evidence" value="ECO:0007669"/>
    <property type="project" value="InterPro"/>
</dbReference>
<name>A0A1M6BMK8_9CLOT</name>
<dbReference type="NCBIfam" id="TIGR02937">
    <property type="entry name" value="sigma70-ECF"/>
    <property type="match status" value="1"/>
</dbReference>
<dbReference type="AlphaFoldDB" id="A0A1M6BMK8"/>
<dbReference type="Pfam" id="PF04545">
    <property type="entry name" value="Sigma70_r4"/>
    <property type="match status" value="1"/>
</dbReference>
<protein>
    <submittedName>
        <fullName evidence="8">RNA polymerase sigma-70 factor, ECF subfamily</fullName>
    </submittedName>
</protein>
<dbReference type="GO" id="GO:0016987">
    <property type="term" value="F:sigma factor activity"/>
    <property type="evidence" value="ECO:0007669"/>
    <property type="project" value="UniProtKB-KW"/>
</dbReference>
<dbReference type="PANTHER" id="PTHR43133">
    <property type="entry name" value="RNA POLYMERASE ECF-TYPE SIGMA FACTO"/>
    <property type="match status" value="1"/>
</dbReference>
<gene>
    <name evidence="8" type="ORF">SAMN02745163_00400</name>
</gene>
<reference evidence="8 9" key="1">
    <citation type="submission" date="2016-11" db="EMBL/GenBank/DDBJ databases">
        <authorList>
            <person name="Jaros S."/>
            <person name="Januszkiewicz K."/>
            <person name="Wedrychowicz H."/>
        </authorList>
    </citation>
    <scope>NUCLEOTIDE SEQUENCE [LARGE SCALE GENOMIC DNA]</scope>
    <source>
        <strain evidence="8 9">DSM 21758</strain>
    </source>
</reference>
<dbReference type="InterPro" id="IPR013324">
    <property type="entry name" value="RNA_pol_sigma_r3/r4-like"/>
</dbReference>
<dbReference type="SUPFAM" id="SSF88946">
    <property type="entry name" value="Sigma2 domain of RNA polymerase sigma factors"/>
    <property type="match status" value="1"/>
</dbReference>
<dbReference type="InterPro" id="IPR036388">
    <property type="entry name" value="WH-like_DNA-bd_sf"/>
</dbReference>
<dbReference type="PANTHER" id="PTHR43133:SF51">
    <property type="entry name" value="RNA POLYMERASE SIGMA FACTOR"/>
    <property type="match status" value="1"/>
</dbReference>
<evidence type="ECO:0000256" key="5">
    <source>
        <dbReference type="ARBA" id="ARBA00023163"/>
    </source>
</evidence>
<dbReference type="GO" id="GO:0003677">
    <property type="term" value="F:DNA binding"/>
    <property type="evidence" value="ECO:0007669"/>
    <property type="project" value="UniProtKB-KW"/>
</dbReference>
<keyword evidence="9" id="KW-1185">Reference proteome</keyword>
<evidence type="ECO:0000313" key="8">
    <source>
        <dbReference type="EMBL" id="SHI49906.1"/>
    </source>
</evidence>
<dbReference type="InterPro" id="IPR039425">
    <property type="entry name" value="RNA_pol_sigma-70-like"/>
</dbReference>
<dbReference type="EMBL" id="FQZB01000003">
    <property type="protein sequence ID" value="SHI49906.1"/>
    <property type="molecule type" value="Genomic_DNA"/>
</dbReference>
<dbReference type="Gene3D" id="1.10.1740.10">
    <property type="match status" value="1"/>
</dbReference>
<keyword evidence="2" id="KW-0805">Transcription regulation</keyword>
<feature type="domain" description="RNA polymerase sigma-70 region 2" evidence="6">
    <location>
        <begin position="33"/>
        <end position="100"/>
    </location>
</feature>
<evidence type="ECO:0000259" key="6">
    <source>
        <dbReference type="Pfam" id="PF04542"/>
    </source>
</evidence>
<dbReference type="InterPro" id="IPR013325">
    <property type="entry name" value="RNA_pol_sigma_r2"/>
</dbReference>
<dbReference type="SUPFAM" id="SSF88659">
    <property type="entry name" value="Sigma3 and sigma4 domains of RNA polymerase sigma factors"/>
    <property type="match status" value="1"/>
</dbReference>
<dbReference type="InterPro" id="IPR007627">
    <property type="entry name" value="RNA_pol_sigma70_r2"/>
</dbReference>
<evidence type="ECO:0000256" key="3">
    <source>
        <dbReference type="ARBA" id="ARBA00023082"/>
    </source>
</evidence>
<dbReference type="RefSeq" id="WP_242958349.1">
    <property type="nucleotide sequence ID" value="NZ_FQZB01000003.1"/>
</dbReference>
<accession>A0A1M6BMK8</accession>
<dbReference type="Pfam" id="PF04542">
    <property type="entry name" value="Sigma70_r2"/>
    <property type="match status" value="1"/>
</dbReference>
<dbReference type="Proteomes" id="UP000184310">
    <property type="component" value="Unassembled WGS sequence"/>
</dbReference>
<evidence type="ECO:0000256" key="2">
    <source>
        <dbReference type="ARBA" id="ARBA00023015"/>
    </source>
</evidence>
<dbReference type="STRING" id="1121302.SAMN02745163_00400"/>